<feature type="compositionally biased region" description="Pro residues" evidence="9">
    <location>
        <begin position="352"/>
        <end position="368"/>
    </location>
</feature>
<keyword evidence="14" id="KW-1185">Reference proteome</keyword>
<dbReference type="Proteomes" id="UP000268652">
    <property type="component" value="Unassembled WGS sequence"/>
</dbReference>
<dbReference type="SUPFAM" id="SSF55874">
    <property type="entry name" value="ATPase domain of HSP90 chaperone/DNA topoisomerase II/histidine kinase"/>
    <property type="match status" value="1"/>
</dbReference>
<protein>
    <recommendedName>
        <fullName evidence="2">histidine kinase</fullName>
        <ecNumber evidence="2">2.7.13.3</ecNumber>
    </recommendedName>
</protein>
<keyword evidence="10" id="KW-0812">Transmembrane</keyword>
<evidence type="ECO:0000256" key="7">
    <source>
        <dbReference type="ARBA" id="ARBA00022840"/>
    </source>
</evidence>
<proteinExistence type="predicted"/>
<evidence type="ECO:0000313" key="12">
    <source>
        <dbReference type="EMBL" id="RKN11404.1"/>
    </source>
</evidence>
<dbReference type="GO" id="GO:0016020">
    <property type="term" value="C:membrane"/>
    <property type="evidence" value="ECO:0007669"/>
    <property type="project" value="InterPro"/>
</dbReference>
<dbReference type="OrthoDB" id="227596at2"/>
<dbReference type="PANTHER" id="PTHR24421:SF10">
    <property type="entry name" value="NITRATE_NITRITE SENSOR PROTEIN NARQ"/>
    <property type="match status" value="1"/>
</dbReference>
<dbReference type="GO" id="GO:0005524">
    <property type="term" value="F:ATP binding"/>
    <property type="evidence" value="ECO:0007669"/>
    <property type="project" value="UniProtKB-KW"/>
</dbReference>
<dbReference type="EC" id="2.7.13.3" evidence="2"/>
<dbReference type="InterPro" id="IPR011712">
    <property type="entry name" value="Sig_transdc_His_kin_sub3_dim/P"/>
</dbReference>
<dbReference type="AlphaFoldDB" id="A0A3A9WPH5"/>
<dbReference type="GO" id="GO:0000155">
    <property type="term" value="F:phosphorelay sensor kinase activity"/>
    <property type="evidence" value="ECO:0007669"/>
    <property type="project" value="InterPro"/>
</dbReference>
<keyword evidence="7" id="KW-0067">ATP-binding</keyword>
<evidence type="ECO:0000313" key="13">
    <source>
        <dbReference type="EMBL" id="RKN26577.1"/>
    </source>
</evidence>
<evidence type="ECO:0000256" key="10">
    <source>
        <dbReference type="SAM" id="Phobius"/>
    </source>
</evidence>
<evidence type="ECO:0000256" key="9">
    <source>
        <dbReference type="SAM" id="MobiDB-lite"/>
    </source>
</evidence>
<dbReference type="CDD" id="cd16917">
    <property type="entry name" value="HATPase_UhpB-NarQ-NarX-like"/>
    <property type="match status" value="1"/>
</dbReference>
<dbReference type="EMBL" id="RBDY01000002">
    <property type="protein sequence ID" value="RKN26577.1"/>
    <property type="molecule type" value="Genomic_DNA"/>
</dbReference>
<dbReference type="InterPro" id="IPR036890">
    <property type="entry name" value="HATPase_C_sf"/>
</dbReference>
<reference evidence="14 15" key="1">
    <citation type="submission" date="2018-09" db="EMBL/GenBank/DDBJ databases">
        <title>Streptomyces sp. nov. DS1-2, an endophytic actinomycete isolated from roots of Dendrobium scabrilingue.</title>
        <authorList>
            <person name="Kuncharoen N."/>
            <person name="Kudo T."/>
            <person name="Ohkuma M."/>
            <person name="Yuki M."/>
            <person name="Tanasupawat S."/>
        </authorList>
    </citation>
    <scope>NUCLEOTIDE SEQUENCE [LARGE SCALE GENOMIC DNA]</scope>
    <source>
        <strain evidence="12 15">AZ1-7</strain>
        <strain evidence="13 14">DS1-2</strain>
    </source>
</reference>
<feature type="transmembrane region" description="Helical" evidence="10">
    <location>
        <begin position="42"/>
        <end position="69"/>
    </location>
</feature>
<evidence type="ECO:0000256" key="8">
    <source>
        <dbReference type="ARBA" id="ARBA00023012"/>
    </source>
</evidence>
<name>A0A3A9WPH5_9ACTN</name>
<dbReference type="PANTHER" id="PTHR24421">
    <property type="entry name" value="NITRATE/NITRITE SENSOR PROTEIN NARX-RELATED"/>
    <property type="match status" value="1"/>
</dbReference>
<organism evidence="12 15">
    <name type="scientific">Streptomyces radicis</name>
    <dbReference type="NCBI Taxonomy" id="1750517"/>
    <lineage>
        <taxon>Bacteria</taxon>
        <taxon>Bacillati</taxon>
        <taxon>Actinomycetota</taxon>
        <taxon>Actinomycetes</taxon>
        <taxon>Kitasatosporales</taxon>
        <taxon>Streptomycetaceae</taxon>
        <taxon>Streptomyces</taxon>
    </lineage>
</organism>
<accession>A0A3A9WPH5</accession>
<dbReference type="Proteomes" id="UP000275024">
    <property type="component" value="Unassembled WGS sequence"/>
</dbReference>
<evidence type="ECO:0000259" key="11">
    <source>
        <dbReference type="Pfam" id="PF07730"/>
    </source>
</evidence>
<dbReference type="Pfam" id="PF07730">
    <property type="entry name" value="HisKA_3"/>
    <property type="match status" value="1"/>
</dbReference>
<dbReference type="Gene3D" id="1.20.5.1930">
    <property type="match status" value="1"/>
</dbReference>
<feature type="transmembrane region" description="Helical" evidence="10">
    <location>
        <begin position="12"/>
        <end position="36"/>
    </location>
</feature>
<comment type="caution">
    <text evidence="12">The sequence shown here is derived from an EMBL/GenBank/DDBJ whole genome shotgun (WGS) entry which is preliminary data.</text>
</comment>
<keyword evidence="10" id="KW-0472">Membrane</keyword>
<dbReference type="InterPro" id="IPR050482">
    <property type="entry name" value="Sensor_HK_TwoCompSys"/>
</dbReference>
<keyword evidence="6 12" id="KW-0418">Kinase</keyword>
<gene>
    <name evidence="13" type="ORF">D7318_04160</name>
    <name evidence="12" type="ORF">D7319_05500</name>
</gene>
<sequence length="396" mass="41391">MVLLTGLAAKHAVSSVDGAFLTPGVAAVLLCGLVLFTSRGHWLIAPVLTTVSAGIWGWPLLPLLLVVLFELAAQRRAAAALGFAATAAGANTLVGPDVSLWAPQQYGSCVLLTMAVVGGLWMGNRRRLVEALNTRVEHLRTERRLREEAARSAERSAIAAEMHDVLAHRLSLIALHTGVLITRKDALPDPVVERLTLLRTASTEALADLRDVLGALREPGAVSDDAAPVPVLRDVHELVAQARAAGQPVSITVTGAPERAPAAHRLAVYRVVQEALTNARKHAPGSPVRVRIDHGPPATLVEVVNEPGVGAADAVPSGFGLVGLRERVAALGGHLHAGASGAGAWRVAAHIPHPPTPAPTPAPTPTPAPAVEQSCHSDKSCSGERYRVAWWSGARA</sequence>
<keyword evidence="5" id="KW-0547">Nucleotide-binding</keyword>
<feature type="region of interest" description="Disordered" evidence="9">
    <location>
        <begin position="351"/>
        <end position="378"/>
    </location>
</feature>
<evidence type="ECO:0000313" key="14">
    <source>
        <dbReference type="Proteomes" id="UP000268652"/>
    </source>
</evidence>
<evidence type="ECO:0000256" key="6">
    <source>
        <dbReference type="ARBA" id="ARBA00022777"/>
    </source>
</evidence>
<dbReference type="Gene3D" id="3.30.565.10">
    <property type="entry name" value="Histidine kinase-like ATPase, C-terminal domain"/>
    <property type="match status" value="1"/>
</dbReference>
<dbReference type="EMBL" id="RBDX01000003">
    <property type="protein sequence ID" value="RKN11404.1"/>
    <property type="molecule type" value="Genomic_DNA"/>
</dbReference>
<dbReference type="GO" id="GO:0046983">
    <property type="term" value="F:protein dimerization activity"/>
    <property type="evidence" value="ECO:0007669"/>
    <property type="project" value="InterPro"/>
</dbReference>
<feature type="domain" description="Signal transduction histidine kinase subgroup 3 dimerisation and phosphoacceptor" evidence="11">
    <location>
        <begin position="154"/>
        <end position="219"/>
    </location>
</feature>
<evidence type="ECO:0000256" key="2">
    <source>
        <dbReference type="ARBA" id="ARBA00012438"/>
    </source>
</evidence>
<keyword evidence="4" id="KW-0808">Transferase</keyword>
<keyword evidence="10" id="KW-1133">Transmembrane helix</keyword>
<evidence type="ECO:0000256" key="4">
    <source>
        <dbReference type="ARBA" id="ARBA00022679"/>
    </source>
</evidence>
<comment type="catalytic activity">
    <reaction evidence="1">
        <text>ATP + protein L-histidine = ADP + protein N-phospho-L-histidine.</text>
        <dbReference type="EC" id="2.7.13.3"/>
    </reaction>
</comment>
<evidence type="ECO:0000256" key="5">
    <source>
        <dbReference type="ARBA" id="ARBA00022741"/>
    </source>
</evidence>
<keyword evidence="3" id="KW-0597">Phosphoprotein</keyword>
<evidence type="ECO:0000313" key="15">
    <source>
        <dbReference type="Proteomes" id="UP000275024"/>
    </source>
</evidence>
<evidence type="ECO:0000256" key="3">
    <source>
        <dbReference type="ARBA" id="ARBA00022553"/>
    </source>
</evidence>
<evidence type="ECO:0000256" key="1">
    <source>
        <dbReference type="ARBA" id="ARBA00000085"/>
    </source>
</evidence>
<keyword evidence="8" id="KW-0902">Two-component regulatory system</keyword>